<dbReference type="GO" id="GO:0000978">
    <property type="term" value="F:RNA polymerase II cis-regulatory region sequence-specific DNA binding"/>
    <property type="evidence" value="ECO:0007669"/>
    <property type="project" value="TreeGrafter"/>
</dbReference>
<keyword evidence="6" id="KW-0238">DNA-binding</keyword>
<keyword evidence="11" id="KW-1185">Reference proteome</keyword>
<comment type="caution">
    <text evidence="10">The sequence shown here is derived from an EMBL/GenBank/DDBJ whole genome shotgun (WGS) entry which is preliminary data.</text>
</comment>
<organism evidence="10 11">
    <name type="scientific">Setophaga kirtlandii</name>
    <name type="common">Kirtland's warbler</name>
    <name type="synonym">Dendroica kirtlandii</name>
    <dbReference type="NCBI Taxonomy" id="298831"/>
    <lineage>
        <taxon>Eukaryota</taxon>
        <taxon>Metazoa</taxon>
        <taxon>Chordata</taxon>
        <taxon>Craniata</taxon>
        <taxon>Vertebrata</taxon>
        <taxon>Euteleostomi</taxon>
        <taxon>Archelosauria</taxon>
        <taxon>Archosauria</taxon>
        <taxon>Dinosauria</taxon>
        <taxon>Saurischia</taxon>
        <taxon>Theropoda</taxon>
        <taxon>Coelurosauria</taxon>
        <taxon>Aves</taxon>
        <taxon>Neognathae</taxon>
        <taxon>Neoaves</taxon>
        <taxon>Telluraves</taxon>
        <taxon>Australaves</taxon>
        <taxon>Passeriformes</taxon>
        <taxon>Passeroidea</taxon>
        <taxon>Parulidae</taxon>
        <taxon>Setophaga</taxon>
    </lineage>
</organism>
<feature type="domain" description="C2H2-type" evidence="9">
    <location>
        <begin position="14"/>
        <end position="41"/>
    </location>
</feature>
<dbReference type="Pfam" id="PF00096">
    <property type="entry name" value="zf-C2H2"/>
    <property type="match status" value="2"/>
</dbReference>
<dbReference type="GO" id="GO:0000981">
    <property type="term" value="F:DNA-binding transcription factor activity, RNA polymerase II-specific"/>
    <property type="evidence" value="ECO:0007669"/>
    <property type="project" value="TreeGrafter"/>
</dbReference>
<keyword evidence="4 8" id="KW-0863">Zinc-finger</keyword>
<evidence type="ECO:0000256" key="6">
    <source>
        <dbReference type="ARBA" id="ARBA00023125"/>
    </source>
</evidence>
<dbReference type="FunFam" id="3.30.160.60:FF:002343">
    <property type="entry name" value="Zinc finger protein 33A"/>
    <property type="match status" value="1"/>
</dbReference>
<dbReference type="EMBL" id="VXAS01022807">
    <property type="protein sequence ID" value="NXL26139.1"/>
    <property type="molecule type" value="Genomic_DNA"/>
</dbReference>
<dbReference type="InterPro" id="IPR036236">
    <property type="entry name" value="Znf_C2H2_sf"/>
</dbReference>
<evidence type="ECO:0000256" key="8">
    <source>
        <dbReference type="PROSITE-ProRule" id="PRU00042"/>
    </source>
</evidence>
<proteinExistence type="predicted"/>
<evidence type="ECO:0000313" key="11">
    <source>
        <dbReference type="Proteomes" id="UP000550059"/>
    </source>
</evidence>
<dbReference type="PROSITE" id="PS50157">
    <property type="entry name" value="ZINC_FINGER_C2H2_2"/>
    <property type="match status" value="1"/>
</dbReference>
<dbReference type="InterPro" id="IPR013087">
    <property type="entry name" value="Znf_C2H2_type"/>
</dbReference>
<dbReference type="GO" id="GO:0005634">
    <property type="term" value="C:nucleus"/>
    <property type="evidence" value="ECO:0007669"/>
    <property type="project" value="UniProtKB-SubCell"/>
</dbReference>
<evidence type="ECO:0000256" key="4">
    <source>
        <dbReference type="ARBA" id="ARBA00022771"/>
    </source>
</evidence>
<dbReference type="SUPFAM" id="SSF57667">
    <property type="entry name" value="beta-beta-alpha zinc fingers"/>
    <property type="match status" value="1"/>
</dbReference>
<keyword evidence="5" id="KW-0862">Zinc</keyword>
<gene>
    <name evidence="10" type="primary">Zscan20_2</name>
    <name evidence="10" type="ORF">SETKIR_R15053</name>
</gene>
<dbReference type="Proteomes" id="UP000550059">
    <property type="component" value="Unassembled WGS sequence"/>
</dbReference>
<dbReference type="PANTHER" id="PTHR23226:SF416">
    <property type="entry name" value="FI01424P"/>
    <property type="match status" value="1"/>
</dbReference>
<keyword evidence="7" id="KW-0539">Nucleus</keyword>
<dbReference type="AlphaFoldDB" id="A0A7L0RB36"/>
<dbReference type="Gene3D" id="3.30.160.60">
    <property type="entry name" value="Classic Zinc Finger"/>
    <property type="match status" value="2"/>
</dbReference>
<evidence type="ECO:0000256" key="2">
    <source>
        <dbReference type="ARBA" id="ARBA00022723"/>
    </source>
</evidence>
<sequence length="59" mass="7047">LRNHQKVHTGARPYKCLECEKSFSDSFCLIRHQIIHTGERPYMCRKCRKSFSDYSNLIN</sequence>
<evidence type="ECO:0000256" key="1">
    <source>
        <dbReference type="ARBA" id="ARBA00004123"/>
    </source>
</evidence>
<evidence type="ECO:0000256" key="3">
    <source>
        <dbReference type="ARBA" id="ARBA00022737"/>
    </source>
</evidence>
<evidence type="ECO:0000256" key="5">
    <source>
        <dbReference type="ARBA" id="ARBA00022833"/>
    </source>
</evidence>
<evidence type="ECO:0000259" key="9">
    <source>
        <dbReference type="PROSITE" id="PS50157"/>
    </source>
</evidence>
<dbReference type="FunFam" id="3.30.160.60:FF:000176">
    <property type="entry name" value="zinc finger protein 70"/>
    <property type="match status" value="1"/>
</dbReference>
<accession>A0A7L0RB36</accession>
<name>A0A7L0RB36_SETKR</name>
<dbReference type="PROSITE" id="PS00028">
    <property type="entry name" value="ZINC_FINGER_C2H2_1"/>
    <property type="match status" value="1"/>
</dbReference>
<protein>
    <submittedName>
        <fullName evidence="10">ZSC20 protein</fullName>
    </submittedName>
</protein>
<feature type="non-terminal residue" evidence="10">
    <location>
        <position position="59"/>
    </location>
</feature>
<keyword evidence="2" id="KW-0479">Metal-binding</keyword>
<dbReference type="PANTHER" id="PTHR23226">
    <property type="entry name" value="ZINC FINGER AND SCAN DOMAIN-CONTAINING"/>
    <property type="match status" value="1"/>
</dbReference>
<reference evidence="10 11" key="1">
    <citation type="submission" date="2019-09" db="EMBL/GenBank/DDBJ databases">
        <title>Bird 10,000 Genomes (B10K) Project - Family phase.</title>
        <authorList>
            <person name="Zhang G."/>
        </authorList>
    </citation>
    <scope>NUCLEOTIDE SEQUENCE [LARGE SCALE GENOMIC DNA]</scope>
    <source>
        <strain evidence="10">B10K-DU-001-45</strain>
        <tissue evidence="10">Muscle</tissue>
    </source>
</reference>
<feature type="non-terminal residue" evidence="10">
    <location>
        <position position="1"/>
    </location>
</feature>
<evidence type="ECO:0000256" key="7">
    <source>
        <dbReference type="ARBA" id="ARBA00023242"/>
    </source>
</evidence>
<keyword evidence="3" id="KW-0677">Repeat</keyword>
<evidence type="ECO:0000313" key="10">
    <source>
        <dbReference type="EMBL" id="NXL26139.1"/>
    </source>
</evidence>
<dbReference type="GO" id="GO:0008270">
    <property type="term" value="F:zinc ion binding"/>
    <property type="evidence" value="ECO:0007669"/>
    <property type="project" value="UniProtKB-KW"/>
</dbReference>
<comment type="subcellular location">
    <subcellularLocation>
        <location evidence="1">Nucleus</location>
    </subcellularLocation>
</comment>